<evidence type="ECO:0000256" key="6">
    <source>
        <dbReference type="ARBA" id="ARBA00022989"/>
    </source>
</evidence>
<evidence type="ECO:0000259" key="10">
    <source>
        <dbReference type="Pfam" id="PF14360"/>
    </source>
</evidence>
<keyword evidence="12" id="KW-1185">Reference proteome</keyword>
<keyword evidence="5" id="KW-0746">Sphingolipid metabolism</keyword>
<evidence type="ECO:0000256" key="1">
    <source>
        <dbReference type="ARBA" id="ARBA00004141"/>
    </source>
</evidence>
<evidence type="ECO:0000256" key="3">
    <source>
        <dbReference type="ARBA" id="ARBA00022679"/>
    </source>
</evidence>
<keyword evidence="4 9" id="KW-0812">Transmembrane</keyword>
<dbReference type="Pfam" id="PF14360">
    <property type="entry name" value="PAP2_C"/>
    <property type="match status" value="1"/>
</dbReference>
<feature type="transmembrane region" description="Helical" evidence="9">
    <location>
        <begin position="173"/>
        <end position="191"/>
    </location>
</feature>
<evidence type="ECO:0000256" key="2">
    <source>
        <dbReference type="ARBA" id="ARBA00005441"/>
    </source>
</evidence>
<feature type="transmembrane region" description="Helical" evidence="9">
    <location>
        <begin position="211"/>
        <end position="233"/>
    </location>
</feature>
<dbReference type="GO" id="GO:0047493">
    <property type="term" value="F:ceramide cholinephosphotransferase activity"/>
    <property type="evidence" value="ECO:0007669"/>
    <property type="project" value="TreeGrafter"/>
</dbReference>
<dbReference type="GO" id="GO:0005886">
    <property type="term" value="C:plasma membrane"/>
    <property type="evidence" value="ECO:0007669"/>
    <property type="project" value="TreeGrafter"/>
</dbReference>
<dbReference type="Proteomes" id="UP001178507">
    <property type="component" value="Unassembled WGS sequence"/>
</dbReference>
<dbReference type="EMBL" id="CAUJNA010003706">
    <property type="protein sequence ID" value="CAJ1408180.1"/>
    <property type="molecule type" value="Genomic_DNA"/>
</dbReference>
<evidence type="ECO:0000256" key="4">
    <source>
        <dbReference type="ARBA" id="ARBA00022692"/>
    </source>
</evidence>
<evidence type="ECO:0000256" key="8">
    <source>
        <dbReference type="ARBA" id="ARBA00023136"/>
    </source>
</evidence>
<evidence type="ECO:0000256" key="5">
    <source>
        <dbReference type="ARBA" id="ARBA00022919"/>
    </source>
</evidence>
<comment type="similarity">
    <text evidence="2">Belongs to the sphingomyelin synthase family.</text>
</comment>
<dbReference type="GO" id="GO:0005789">
    <property type="term" value="C:endoplasmic reticulum membrane"/>
    <property type="evidence" value="ECO:0007669"/>
    <property type="project" value="TreeGrafter"/>
</dbReference>
<keyword evidence="8 9" id="KW-0472">Membrane</keyword>
<dbReference type="GO" id="GO:0033188">
    <property type="term" value="F:sphingomyelin synthase activity"/>
    <property type="evidence" value="ECO:0007669"/>
    <property type="project" value="TreeGrafter"/>
</dbReference>
<dbReference type="PANTHER" id="PTHR21290">
    <property type="entry name" value="SPHINGOMYELIN SYNTHETASE"/>
    <property type="match status" value="1"/>
</dbReference>
<evidence type="ECO:0000256" key="9">
    <source>
        <dbReference type="SAM" id="Phobius"/>
    </source>
</evidence>
<evidence type="ECO:0000313" key="12">
    <source>
        <dbReference type="Proteomes" id="UP001178507"/>
    </source>
</evidence>
<gene>
    <name evidence="11" type="ORF">EVOR1521_LOCUS29680</name>
</gene>
<evidence type="ECO:0000256" key="7">
    <source>
        <dbReference type="ARBA" id="ARBA00023098"/>
    </source>
</evidence>
<protein>
    <recommendedName>
        <fullName evidence="10">Sphingomyelin synthase-like domain-containing protein</fullName>
    </recommendedName>
</protein>
<dbReference type="AlphaFoldDB" id="A0AA36JMC8"/>
<keyword evidence="6 9" id="KW-1133">Transmembrane helix</keyword>
<comment type="subcellular location">
    <subcellularLocation>
        <location evidence="1">Membrane</location>
        <topology evidence="1">Multi-pass membrane protein</topology>
    </subcellularLocation>
</comment>
<sequence>MRRFENIQLQDNVQLLLEYACNHSQVAAKLLAALPELNADEAALYLFATAFFSAKAKTGAGMAAVAKLGRAMCYCRLLRVLCYCSTVMPSQSPGCFVNRYDETYTLWEHWREAVTHMRAGGGCNDLIFSGHASVLTFTVLMHADLGAPRWLVAFLWGRLGHAFLRIVQSRSHLSVDVVVACILALLLWHVLPEVQPHPKAFTSKGLSPEAIGWSSALCGAVAVLLALLGAPAAGPLSELNRRRLSQVAAAPSDSQEPPRIFCAMMHIETSRQALGVSEVR</sequence>
<organism evidence="11 12">
    <name type="scientific">Effrenium voratum</name>
    <dbReference type="NCBI Taxonomy" id="2562239"/>
    <lineage>
        <taxon>Eukaryota</taxon>
        <taxon>Sar</taxon>
        <taxon>Alveolata</taxon>
        <taxon>Dinophyceae</taxon>
        <taxon>Suessiales</taxon>
        <taxon>Symbiodiniaceae</taxon>
        <taxon>Effrenium</taxon>
    </lineage>
</organism>
<evidence type="ECO:0000313" key="11">
    <source>
        <dbReference type="EMBL" id="CAJ1408180.1"/>
    </source>
</evidence>
<reference evidence="11" key="1">
    <citation type="submission" date="2023-08" db="EMBL/GenBank/DDBJ databases">
        <authorList>
            <person name="Chen Y."/>
            <person name="Shah S."/>
            <person name="Dougan E. K."/>
            <person name="Thang M."/>
            <person name="Chan C."/>
        </authorList>
    </citation>
    <scope>NUCLEOTIDE SEQUENCE</scope>
</reference>
<keyword evidence="7" id="KW-0443">Lipid metabolism</keyword>
<dbReference type="PANTHER" id="PTHR21290:SF25">
    <property type="entry name" value="SPHINGOMYELIN SYNTHASE-RELATED PROTEIN 1"/>
    <property type="match status" value="1"/>
</dbReference>
<dbReference type="InterPro" id="IPR025749">
    <property type="entry name" value="Sphingomyelin_synth-like_dom"/>
</dbReference>
<name>A0AA36JMC8_9DINO</name>
<dbReference type="GO" id="GO:0000139">
    <property type="term" value="C:Golgi membrane"/>
    <property type="evidence" value="ECO:0007669"/>
    <property type="project" value="TreeGrafter"/>
</dbReference>
<proteinExistence type="inferred from homology"/>
<keyword evidence="3" id="KW-0808">Transferase</keyword>
<dbReference type="GO" id="GO:0046513">
    <property type="term" value="P:ceramide biosynthetic process"/>
    <property type="evidence" value="ECO:0007669"/>
    <property type="project" value="TreeGrafter"/>
</dbReference>
<dbReference type="InterPro" id="IPR045221">
    <property type="entry name" value="Sphingomyelin_synth-like"/>
</dbReference>
<comment type="caution">
    <text evidence="11">The sequence shown here is derived from an EMBL/GenBank/DDBJ whole genome shotgun (WGS) entry which is preliminary data.</text>
</comment>
<accession>A0AA36JMC8</accession>
<feature type="domain" description="Sphingomyelin synthase-like" evidence="10">
    <location>
        <begin position="122"/>
        <end position="190"/>
    </location>
</feature>